<dbReference type="EMBL" id="JBHSBB010000050">
    <property type="protein sequence ID" value="MFC4036373.1"/>
    <property type="molecule type" value="Genomic_DNA"/>
</dbReference>
<gene>
    <name evidence="2" type="ORF">ACFO3J_33755</name>
</gene>
<keyword evidence="2" id="KW-0808">Transferase</keyword>
<reference evidence="3" key="1">
    <citation type="journal article" date="2019" name="Int. J. Syst. Evol. Microbiol.">
        <title>The Global Catalogue of Microorganisms (GCM) 10K type strain sequencing project: providing services to taxonomists for standard genome sequencing and annotation.</title>
        <authorList>
            <consortium name="The Broad Institute Genomics Platform"/>
            <consortium name="The Broad Institute Genome Sequencing Center for Infectious Disease"/>
            <person name="Wu L."/>
            <person name="Ma J."/>
        </authorList>
    </citation>
    <scope>NUCLEOTIDE SEQUENCE [LARGE SCALE GENOMIC DNA]</scope>
    <source>
        <strain evidence="3">CGMCC 4.7237</strain>
    </source>
</reference>
<sequence>MIRGEKVGLRARQESDLTVLHTELYEDVATYCRSDTRAWRPIPAGTPYSPFALKEPTEQAAPFSVVELASGELAGESVLWGIDVHNRTAHVGLALRPAFRGRGLGTDVVRTMCVYGFAIRGLRRLQLETLADNAAMIASAEAVGFRHEGTLRRSSWVYGQELDEVVFGLLHDEWAPPAKASD</sequence>
<dbReference type="Proteomes" id="UP001595765">
    <property type="component" value="Unassembled WGS sequence"/>
</dbReference>
<dbReference type="PANTHER" id="PTHR43441:SF11">
    <property type="entry name" value="RIBOSOMAL-PROTEIN-SERINE ACETYLTRANSFERASE"/>
    <property type="match status" value="1"/>
</dbReference>
<dbReference type="RefSeq" id="WP_386437967.1">
    <property type="nucleotide sequence ID" value="NZ_JBHSBB010000050.1"/>
</dbReference>
<dbReference type="GO" id="GO:0016746">
    <property type="term" value="F:acyltransferase activity"/>
    <property type="evidence" value="ECO:0007669"/>
    <property type="project" value="UniProtKB-KW"/>
</dbReference>
<evidence type="ECO:0000259" key="1">
    <source>
        <dbReference type="PROSITE" id="PS51186"/>
    </source>
</evidence>
<dbReference type="Pfam" id="PF13302">
    <property type="entry name" value="Acetyltransf_3"/>
    <property type="match status" value="1"/>
</dbReference>
<dbReference type="EC" id="2.3.-.-" evidence="2"/>
<dbReference type="InterPro" id="IPR016181">
    <property type="entry name" value="Acyl_CoA_acyltransferase"/>
</dbReference>
<protein>
    <submittedName>
        <fullName evidence="2">GNAT family N-acetyltransferase</fullName>
        <ecNumber evidence="2">2.3.-.-</ecNumber>
    </submittedName>
</protein>
<organism evidence="2 3">
    <name type="scientific">Streptomyces polygonati</name>
    <dbReference type="NCBI Taxonomy" id="1617087"/>
    <lineage>
        <taxon>Bacteria</taxon>
        <taxon>Bacillati</taxon>
        <taxon>Actinomycetota</taxon>
        <taxon>Actinomycetes</taxon>
        <taxon>Kitasatosporales</taxon>
        <taxon>Streptomycetaceae</taxon>
        <taxon>Streptomyces</taxon>
    </lineage>
</organism>
<comment type="caution">
    <text evidence="2">The sequence shown here is derived from an EMBL/GenBank/DDBJ whole genome shotgun (WGS) entry which is preliminary data.</text>
</comment>
<evidence type="ECO:0000313" key="3">
    <source>
        <dbReference type="Proteomes" id="UP001595765"/>
    </source>
</evidence>
<feature type="domain" description="N-acetyltransferase" evidence="1">
    <location>
        <begin position="18"/>
        <end position="163"/>
    </location>
</feature>
<dbReference type="InterPro" id="IPR051908">
    <property type="entry name" value="Ribosomal_N-acetyltransferase"/>
</dbReference>
<dbReference type="PANTHER" id="PTHR43441">
    <property type="entry name" value="RIBOSOMAL-PROTEIN-SERINE ACETYLTRANSFERASE"/>
    <property type="match status" value="1"/>
</dbReference>
<evidence type="ECO:0000313" key="2">
    <source>
        <dbReference type="EMBL" id="MFC4036373.1"/>
    </source>
</evidence>
<dbReference type="CDD" id="cd04301">
    <property type="entry name" value="NAT_SF"/>
    <property type="match status" value="1"/>
</dbReference>
<proteinExistence type="predicted"/>
<name>A0ABV8HZK5_9ACTN</name>
<dbReference type="Gene3D" id="3.40.630.30">
    <property type="match status" value="1"/>
</dbReference>
<keyword evidence="2" id="KW-0012">Acyltransferase</keyword>
<accession>A0ABV8HZK5</accession>
<dbReference type="InterPro" id="IPR000182">
    <property type="entry name" value="GNAT_dom"/>
</dbReference>
<dbReference type="PROSITE" id="PS51186">
    <property type="entry name" value="GNAT"/>
    <property type="match status" value="1"/>
</dbReference>
<keyword evidence="3" id="KW-1185">Reference proteome</keyword>
<dbReference type="SUPFAM" id="SSF55729">
    <property type="entry name" value="Acyl-CoA N-acyltransferases (Nat)"/>
    <property type="match status" value="1"/>
</dbReference>